<dbReference type="PANTHER" id="PTHR43156">
    <property type="entry name" value="STAGE II SPORULATION PROTEIN E-RELATED"/>
    <property type="match status" value="1"/>
</dbReference>
<keyword evidence="2" id="KW-1133">Transmembrane helix</keyword>
<dbReference type="Pfam" id="PF07228">
    <property type="entry name" value="SpoIIE"/>
    <property type="match status" value="1"/>
</dbReference>
<evidence type="ECO:0000313" key="7">
    <source>
        <dbReference type="Proteomes" id="UP001183610"/>
    </source>
</evidence>
<dbReference type="RefSeq" id="WP_010272073.1">
    <property type="nucleotide sequence ID" value="NZ_JAVRER010000004.1"/>
</dbReference>
<keyword evidence="2" id="KW-0472">Membrane</keyword>
<keyword evidence="7" id="KW-1185">Reference proteome</keyword>
<evidence type="ECO:0000313" key="4">
    <source>
        <dbReference type="EMBL" id="MDT0410100.1"/>
    </source>
</evidence>
<evidence type="ECO:0000259" key="3">
    <source>
        <dbReference type="SMART" id="SM00331"/>
    </source>
</evidence>
<gene>
    <name evidence="5" type="ORF">RM574_03705</name>
    <name evidence="4" type="ORF">RM698_13680</name>
</gene>
<keyword evidence="2" id="KW-0812">Transmembrane</keyword>
<dbReference type="SMART" id="SM00331">
    <property type="entry name" value="PP2C_SIG"/>
    <property type="match status" value="1"/>
</dbReference>
<name>A0ABD5DZS9_9ACTN</name>
<dbReference type="PANTHER" id="PTHR43156:SF2">
    <property type="entry name" value="STAGE II SPORULATION PROTEIN E"/>
    <property type="match status" value="1"/>
</dbReference>
<dbReference type="EMBL" id="JAVRER010000004">
    <property type="protein sequence ID" value="MDT0414584.1"/>
    <property type="molecule type" value="Genomic_DNA"/>
</dbReference>
<evidence type="ECO:0000313" key="5">
    <source>
        <dbReference type="EMBL" id="MDT0414584.1"/>
    </source>
</evidence>
<dbReference type="SUPFAM" id="SSF81606">
    <property type="entry name" value="PP2C-like"/>
    <property type="match status" value="1"/>
</dbReference>
<dbReference type="InterPro" id="IPR001932">
    <property type="entry name" value="PPM-type_phosphatase-like_dom"/>
</dbReference>
<evidence type="ECO:0000256" key="1">
    <source>
        <dbReference type="ARBA" id="ARBA00022801"/>
    </source>
</evidence>
<dbReference type="EMBL" id="JAVRET010000026">
    <property type="protein sequence ID" value="MDT0410100.1"/>
    <property type="molecule type" value="Genomic_DNA"/>
</dbReference>
<sequence length="365" mass="38509">MSESVTPPASRRRHRRVPRPAVLVPVLSMAALVAIDLVVPRSVHLGPLLAVAPALTAASAGPGTTAGVGVLAVALQFLLGVARSETETPNTAVQVAAVAVISLALVLYSRARSRRESELARVRAMAEATNDVLLRPPPARLGPLRIGCEYRAAGEVAQIGGDFYAVVRTREGTRLLIGDVRGKGLDALDDTALLLGAFRSASHLDLSLPGLAAHLDAALEWSNAQKGAGEDFATALLVDVPDAGEDIMLLSCGHPPPYVLRADGPEPLEAARPAPPLGLGVLDPDAWTVERYAFRPGETLLLYTDGVIEARDGEGAFYPLAQRLALIGGREEDRLARRVVDDVVRHTDDRLADDAALLCAYRAPG</sequence>
<feature type="transmembrane region" description="Helical" evidence="2">
    <location>
        <begin position="91"/>
        <end position="108"/>
    </location>
</feature>
<evidence type="ECO:0000313" key="6">
    <source>
        <dbReference type="Proteomes" id="UP001183607"/>
    </source>
</evidence>
<dbReference type="FunFam" id="3.60.40.10:FF:000058">
    <property type="entry name" value="Stage II sporulation protein E"/>
    <property type="match status" value="1"/>
</dbReference>
<accession>A0ABD5DZS9</accession>
<dbReference type="Gene3D" id="3.60.40.10">
    <property type="entry name" value="PPM-type phosphatase domain"/>
    <property type="match status" value="1"/>
</dbReference>
<dbReference type="InterPro" id="IPR036457">
    <property type="entry name" value="PPM-type-like_dom_sf"/>
</dbReference>
<reference evidence="5" key="2">
    <citation type="submission" date="2024-03" db="EMBL/GenBank/DDBJ databases">
        <title>30 novel species of actinomycetes from the DSMZ collection.</title>
        <authorList>
            <person name="Nouioui I."/>
        </authorList>
    </citation>
    <scope>NUCLEOTIDE SEQUENCE</scope>
    <source>
        <strain evidence="5">DSM 41982</strain>
    </source>
</reference>
<dbReference type="EC" id="3.1.3.16" evidence="5"/>
<dbReference type="GO" id="GO:0004722">
    <property type="term" value="F:protein serine/threonine phosphatase activity"/>
    <property type="evidence" value="ECO:0007669"/>
    <property type="project" value="UniProtKB-EC"/>
</dbReference>
<comment type="caution">
    <text evidence="5">The sequence shown here is derived from an EMBL/GenBank/DDBJ whole genome shotgun (WGS) entry which is preliminary data.</text>
</comment>
<keyword evidence="1 5" id="KW-0378">Hydrolase</keyword>
<dbReference type="InterPro" id="IPR052016">
    <property type="entry name" value="Bact_Sigma-Reg"/>
</dbReference>
<feature type="transmembrane region" description="Helical" evidence="2">
    <location>
        <begin position="20"/>
        <end position="39"/>
    </location>
</feature>
<organism evidence="5 6">
    <name type="scientific">Streptomyces evansiae</name>
    <dbReference type="NCBI Taxonomy" id="3075535"/>
    <lineage>
        <taxon>Bacteria</taxon>
        <taxon>Bacillati</taxon>
        <taxon>Actinomycetota</taxon>
        <taxon>Actinomycetes</taxon>
        <taxon>Kitasatosporales</taxon>
        <taxon>Streptomycetaceae</taxon>
        <taxon>Streptomyces</taxon>
    </lineage>
</organism>
<proteinExistence type="predicted"/>
<evidence type="ECO:0000256" key="2">
    <source>
        <dbReference type="SAM" id="Phobius"/>
    </source>
</evidence>
<protein>
    <submittedName>
        <fullName evidence="5">PP2C family protein-serine/threonine phosphatase</fullName>
        <ecNumber evidence="5">3.1.3.16</ecNumber>
    </submittedName>
</protein>
<dbReference type="Proteomes" id="UP001183607">
    <property type="component" value="Unassembled WGS sequence"/>
</dbReference>
<dbReference type="Proteomes" id="UP001183610">
    <property type="component" value="Unassembled WGS sequence"/>
</dbReference>
<feature type="transmembrane region" description="Helical" evidence="2">
    <location>
        <begin position="51"/>
        <end position="79"/>
    </location>
</feature>
<feature type="domain" description="PPM-type phosphatase" evidence="3">
    <location>
        <begin position="144"/>
        <end position="362"/>
    </location>
</feature>
<reference evidence="6 7" key="1">
    <citation type="submission" date="2023-07" db="EMBL/GenBank/DDBJ databases">
        <title>30 novel species of actinomycetes from the DSMZ collection.</title>
        <authorList>
            <person name="Nouioui I."/>
        </authorList>
    </citation>
    <scope>NUCLEOTIDE SEQUENCE [LARGE SCALE GENOMIC DNA]</scope>
    <source>
        <strain evidence="4 7">DSM 41979</strain>
        <strain evidence="6">DSM 41982</strain>
    </source>
</reference>
<dbReference type="AlphaFoldDB" id="A0ABD5DZS9"/>